<dbReference type="InterPro" id="IPR001139">
    <property type="entry name" value="Glyco_hydro_30"/>
</dbReference>
<dbReference type="Gene3D" id="2.60.40.1180">
    <property type="entry name" value="Golgi alpha-mannosidase II"/>
    <property type="match status" value="1"/>
</dbReference>
<accession>A0A7S0E3W1</accession>
<dbReference type="PANTHER" id="PTHR11069:SF23">
    <property type="entry name" value="LYSOSOMAL ACID GLUCOSYLCERAMIDASE"/>
    <property type="match status" value="1"/>
</dbReference>
<dbReference type="SUPFAM" id="SSF51445">
    <property type="entry name" value="(Trans)glycosidases"/>
    <property type="match status" value="1"/>
</dbReference>
<sequence length="848" mass="91532">MLLLAAQAGWAWMPQALEWTQTALYKDGTTDLLKSMPPLVFMPMPDAPDGSPFLSIDASTTYQQILGFGGAFTEASAINWRRLTSEEQAEVIKLYFASPEEGGHGYALGRVPINSCDFSPKSYSFDDATCPIDDKTGRAEGSCSKTDMELEHFDEGVKHDVDSGMIAMIKQAYDMVARRGLKLSLFASPWSPPAWMKLPVDGRQSMLASARPDGLLPSMGQVWAKYFSRFISAYRAHGLHMWGVTVQNEPEAAVGWEAMLWSPQNMAHFVKAHLGPVLAAEQPGVKILGFDHNKDHVYAWAKALYADKEAAEFFDGIAVHWYGGLNTHNLNATHHLAPGKFILPSEACNCGGVVFRTPDVDNWWSRAESLALDILEDLRFWAIGWTDWNLILSTGGGPNHLKNLCDANIIADPEQSEGLGRIIMQASYYFVGHFSRFIPQGSRRIWLHNSVQSKLPPVSAGDVMNGQPLVFKPCDDLGVQQWSLDSSHSLVVPGSNVAPTSDGFEHGGMCVDLDTNANPPKLQVWACSHLPNQMFSSRTVPGGHELYHVGSGKCITKVAASGAAVGLDAGTSVEIPQLGECGSKASVFTLANYDGGGFPSNFATRTHNGLCLQPLVTRKTEFDAVAFQAPDGSISLVALNTGEKPIEFALHDAQAGIGVPSITLPPHAIHSYRWKPDAAQAWLDRSAAKGDNDALLTDRLQTTLTTPAEHADAQALLRAARLQTAPPQMPAAQAAVQSELQTRLDALQLLSQQALPARASAATPDAAAPADTAPGRRGLGVAALWVMQLGLLVPLIVAVATTLRRRRWQPLPTEASGASAWPVADYLPPAAVEAPEEGAAYLEFAPTR</sequence>
<evidence type="ECO:0000313" key="7">
    <source>
        <dbReference type="EMBL" id="CAD8473760.1"/>
    </source>
</evidence>
<comment type="similarity">
    <text evidence="1">Belongs to the glycosyl hydrolase 30 family.</text>
</comment>
<keyword evidence="4" id="KW-1133">Transmembrane helix</keyword>
<dbReference type="GO" id="GO:0004348">
    <property type="term" value="F:glucosylceramidase activity"/>
    <property type="evidence" value="ECO:0007669"/>
    <property type="project" value="InterPro"/>
</dbReference>
<keyword evidence="4" id="KW-0812">Transmembrane</keyword>
<name>A0A7S0E3W1_9EUKA</name>
<dbReference type="Gene3D" id="3.20.20.80">
    <property type="entry name" value="Glycosidases"/>
    <property type="match status" value="1"/>
</dbReference>
<evidence type="ECO:0000256" key="2">
    <source>
        <dbReference type="ARBA" id="ARBA00022729"/>
    </source>
</evidence>
<feature type="domain" description="Glycosyl hydrolase family 30 beta sandwich" evidence="6">
    <location>
        <begin position="620"/>
        <end position="672"/>
    </location>
</feature>
<dbReference type="InterPro" id="IPR013780">
    <property type="entry name" value="Glyco_hydro_b"/>
</dbReference>
<dbReference type="InterPro" id="IPR033452">
    <property type="entry name" value="GH30_C"/>
</dbReference>
<evidence type="ECO:0008006" key="8">
    <source>
        <dbReference type="Google" id="ProtNLM"/>
    </source>
</evidence>
<evidence type="ECO:0000256" key="4">
    <source>
        <dbReference type="SAM" id="Phobius"/>
    </source>
</evidence>
<reference evidence="7" key="1">
    <citation type="submission" date="2021-01" db="EMBL/GenBank/DDBJ databases">
        <authorList>
            <person name="Corre E."/>
            <person name="Pelletier E."/>
            <person name="Niang G."/>
            <person name="Scheremetjew M."/>
            <person name="Finn R."/>
            <person name="Kale V."/>
            <person name="Holt S."/>
            <person name="Cochrane G."/>
            <person name="Meng A."/>
            <person name="Brown T."/>
            <person name="Cohen L."/>
        </authorList>
    </citation>
    <scope>NUCLEOTIDE SEQUENCE</scope>
    <source>
        <strain evidence="7">CCMP1374</strain>
    </source>
</reference>
<feature type="domain" description="Glycosyl hydrolase family 30 TIM-barrel" evidence="5">
    <location>
        <begin position="65"/>
        <end position="438"/>
    </location>
</feature>
<dbReference type="InterPro" id="IPR035992">
    <property type="entry name" value="Ricin_B-like_lectins"/>
</dbReference>
<organism evidence="7">
    <name type="scientific">Phaeocystis antarctica</name>
    <dbReference type="NCBI Taxonomy" id="33657"/>
    <lineage>
        <taxon>Eukaryota</taxon>
        <taxon>Haptista</taxon>
        <taxon>Haptophyta</taxon>
        <taxon>Prymnesiophyceae</taxon>
        <taxon>Phaeocystales</taxon>
        <taxon>Phaeocystaceae</taxon>
        <taxon>Phaeocystis</taxon>
    </lineage>
</organism>
<dbReference type="GO" id="GO:0016020">
    <property type="term" value="C:membrane"/>
    <property type="evidence" value="ECO:0007669"/>
    <property type="project" value="GOC"/>
</dbReference>
<evidence type="ECO:0000256" key="1">
    <source>
        <dbReference type="ARBA" id="ARBA00005382"/>
    </source>
</evidence>
<evidence type="ECO:0000256" key="3">
    <source>
        <dbReference type="ARBA" id="ARBA00022801"/>
    </source>
</evidence>
<gene>
    <name evidence="7" type="ORF">PANT1444_LOCUS3493</name>
</gene>
<dbReference type="AlphaFoldDB" id="A0A7S0E3W1"/>
<keyword evidence="3" id="KW-0378">Hydrolase</keyword>
<evidence type="ECO:0000259" key="6">
    <source>
        <dbReference type="Pfam" id="PF17189"/>
    </source>
</evidence>
<dbReference type="SUPFAM" id="SSF50370">
    <property type="entry name" value="Ricin B-like lectins"/>
    <property type="match status" value="1"/>
</dbReference>
<keyword evidence="2" id="KW-0732">Signal</keyword>
<dbReference type="Pfam" id="PF02055">
    <property type="entry name" value="Glyco_hydro_30"/>
    <property type="match status" value="1"/>
</dbReference>
<protein>
    <recommendedName>
        <fullName evidence="8">Glucosylceramidase</fullName>
    </recommendedName>
</protein>
<dbReference type="Gene3D" id="2.80.10.50">
    <property type="match status" value="1"/>
</dbReference>
<proteinExistence type="inferred from homology"/>
<keyword evidence="4" id="KW-0472">Membrane</keyword>
<evidence type="ECO:0000259" key="5">
    <source>
        <dbReference type="Pfam" id="PF02055"/>
    </source>
</evidence>
<dbReference type="GO" id="GO:0006680">
    <property type="term" value="P:glucosylceramide catabolic process"/>
    <property type="evidence" value="ECO:0007669"/>
    <property type="project" value="TreeGrafter"/>
</dbReference>
<dbReference type="InterPro" id="IPR033453">
    <property type="entry name" value="Glyco_hydro_30_TIM-barrel"/>
</dbReference>
<dbReference type="PANTHER" id="PTHR11069">
    <property type="entry name" value="GLUCOSYLCERAMIDASE"/>
    <property type="match status" value="1"/>
</dbReference>
<dbReference type="Pfam" id="PF17189">
    <property type="entry name" value="Glyco_hydro_30C"/>
    <property type="match status" value="1"/>
</dbReference>
<dbReference type="InterPro" id="IPR017853">
    <property type="entry name" value="GH"/>
</dbReference>
<feature type="transmembrane region" description="Helical" evidence="4">
    <location>
        <begin position="782"/>
        <end position="803"/>
    </location>
</feature>
<dbReference type="EMBL" id="HBEP01006311">
    <property type="protein sequence ID" value="CAD8473760.1"/>
    <property type="molecule type" value="Transcribed_RNA"/>
</dbReference>
<dbReference type="CDD" id="cd00161">
    <property type="entry name" value="beta-trefoil_Ricin-like"/>
    <property type="match status" value="1"/>
</dbReference>